<dbReference type="Pfam" id="PF06312">
    <property type="entry name" value="Neurexophilin"/>
    <property type="match status" value="1"/>
</dbReference>
<evidence type="ECO:0000313" key="2">
    <source>
        <dbReference type="Ensembl" id="ENSCVAP00000032290.1"/>
    </source>
</evidence>
<dbReference type="AlphaFoldDB" id="A0A3Q2GR65"/>
<dbReference type="InterPro" id="IPR026845">
    <property type="entry name" value="NXPH/NXPE"/>
</dbReference>
<dbReference type="Ensembl" id="ENSCVAT00000027948.1">
    <property type="protein sequence ID" value="ENSCVAP00000032290.1"/>
    <property type="gene ID" value="ENSCVAG00000022213.1"/>
</dbReference>
<feature type="domain" description="NXPE C-terminal" evidence="1">
    <location>
        <begin position="261"/>
        <end position="462"/>
    </location>
</feature>
<dbReference type="PANTHER" id="PTHR16165:SF9">
    <property type="entry name" value="NXPE FAMILY MEMBER 3"/>
    <property type="match status" value="1"/>
</dbReference>
<dbReference type="SUPFAM" id="SSF52266">
    <property type="entry name" value="SGNH hydrolase"/>
    <property type="match status" value="1"/>
</dbReference>
<organism evidence="2 3">
    <name type="scientific">Cyprinodon variegatus</name>
    <name type="common">Sheepshead minnow</name>
    <dbReference type="NCBI Taxonomy" id="28743"/>
    <lineage>
        <taxon>Eukaryota</taxon>
        <taxon>Metazoa</taxon>
        <taxon>Chordata</taxon>
        <taxon>Craniata</taxon>
        <taxon>Vertebrata</taxon>
        <taxon>Euteleostomi</taxon>
        <taxon>Actinopterygii</taxon>
        <taxon>Neopterygii</taxon>
        <taxon>Teleostei</taxon>
        <taxon>Neoteleostei</taxon>
        <taxon>Acanthomorphata</taxon>
        <taxon>Ovalentaria</taxon>
        <taxon>Atherinomorphae</taxon>
        <taxon>Cyprinodontiformes</taxon>
        <taxon>Cyprinodontidae</taxon>
        <taxon>Cyprinodon</taxon>
    </lineage>
</organism>
<dbReference type="Pfam" id="PF24536">
    <property type="entry name" value="NXPE4_C"/>
    <property type="match status" value="1"/>
</dbReference>
<gene>
    <name evidence="2" type="primary">NXPE3</name>
</gene>
<dbReference type="GeneTree" id="ENSGT00950000182866"/>
<dbReference type="OMA" id="EDGEWHK"/>
<name>A0A3Q2GR65_CYPVA</name>
<reference evidence="2" key="2">
    <citation type="submission" date="2025-09" db="UniProtKB">
        <authorList>
            <consortium name="Ensembl"/>
        </authorList>
    </citation>
    <scope>IDENTIFICATION</scope>
</reference>
<keyword evidence="3" id="KW-1185">Reference proteome</keyword>
<dbReference type="InterPro" id="IPR057106">
    <property type="entry name" value="NXPE4_C"/>
</dbReference>
<dbReference type="PANTHER" id="PTHR16165">
    <property type="entry name" value="NXPE FAMILY MEMBER"/>
    <property type="match status" value="1"/>
</dbReference>
<proteinExistence type="predicted"/>
<evidence type="ECO:0000259" key="1">
    <source>
        <dbReference type="Pfam" id="PF24536"/>
    </source>
</evidence>
<reference evidence="2" key="1">
    <citation type="submission" date="2025-08" db="UniProtKB">
        <authorList>
            <consortium name="Ensembl"/>
        </authorList>
    </citation>
    <scope>IDENTIFICATION</scope>
</reference>
<evidence type="ECO:0000313" key="3">
    <source>
        <dbReference type="Proteomes" id="UP000265020"/>
    </source>
</evidence>
<sequence>CLHGSGFATVDPKLSTELPKLFNICSFNSLSPKEDYILDGLKDAMYWPETPTLKSNFSLNDTSDPDHSTFTILPRSKGGNWQVGDQLRVLIRICDFHGHTKRTGGDVLFARLHNSTLHAGVAGHMVDHLNGFYFAVFPLLWEGSAQVTLVHPSEAVTVLHKLTQEQPDRIYFQSHFKLGSISETTTCNVCLNSNQQKLCNYTDIKTGEPWFCYKPKILGCDNRMTHSKGRFRQNINPMEEKLFQSMVNTDLSDLHMFMVHQFNSTAISLCLKGKSIHIYGDSTVRQWYEYLISHSSGPLLALDYVNNILVTFRSHGPPIRFGSSLVSQLQYIANELDRLPGGENTVVVIGIWAHFSTFPIEVYVRRLLNIREAVVRLLTRAPGTLVFLRTANPKEMTLYEALTNSDWFSLQRDKALREIFKGVNVKLVDAWDMVLAHHLPHKLHPQSDIIKNMLDVLLSYVCPLPGNYTRS</sequence>
<accession>A0A3Q2GR65</accession>
<protein>
    <submittedName>
        <fullName evidence="2">Neurexophilin and PC-esterase domain family member 3</fullName>
    </submittedName>
</protein>
<dbReference type="Proteomes" id="UP000265020">
    <property type="component" value="Unassembled WGS sequence"/>
</dbReference>